<keyword evidence="3" id="KW-1003">Cell membrane</keyword>
<dbReference type="SUPFAM" id="SSF143865">
    <property type="entry name" value="CorA soluble domain-like"/>
    <property type="match status" value="1"/>
</dbReference>
<dbReference type="Gene3D" id="3.30.460.20">
    <property type="entry name" value="CorA soluble domain-like"/>
    <property type="match status" value="1"/>
</dbReference>
<proteinExistence type="predicted"/>
<dbReference type="GO" id="GO:0015087">
    <property type="term" value="F:cobalt ion transmembrane transporter activity"/>
    <property type="evidence" value="ECO:0007669"/>
    <property type="project" value="TreeGrafter"/>
</dbReference>
<dbReference type="InterPro" id="IPR045861">
    <property type="entry name" value="CorA_cytoplasmic_dom"/>
</dbReference>
<evidence type="ECO:0000256" key="4">
    <source>
        <dbReference type="SAM" id="Phobius"/>
    </source>
</evidence>
<dbReference type="PANTHER" id="PTHR46494">
    <property type="entry name" value="CORA FAMILY METAL ION TRANSPORTER (EUROFUNG)"/>
    <property type="match status" value="1"/>
</dbReference>
<evidence type="ECO:0000313" key="6">
    <source>
        <dbReference type="Proteomes" id="UP000228867"/>
    </source>
</evidence>
<evidence type="ECO:0000256" key="1">
    <source>
        <dbReference type="ARBA" id="ARBA00004651"/>
    </source>
</evidence>
<accession>A0A2H0NEZ9</accession>
<dbReference type="GO" id="GO:0015095">
    <property type="term" value="F:magnesium ion transmembrane transporter activity"/>
    <property type="evidence" value="ECO:0007669"/>
    <property type="project" value="TreeGrafter"/>
</dbReference>
<dbReference type="EMBL" id="PCWR01000021">
    <property type="protein sequence ID" value="PIR07473.1"/>
    <property type="molecule type" value="Genomic_DNA"/>
</dbReference>
<protein>
    <recommendedName>
        <fullName evidence="7">Mg2 transporter protein CorA family protein</fullName>
    </recommendedName>
</protein>
<evidence type="ECO:0000313" key="5">
    <source>
        <dbReference type="EMBL" id="PIR07473.1"/>
    </source>
</evidence>
<keyword evidence="2" id="KW-0813">Transport</keyword>
<comment type="subcellular location">
    <subcellularLocation>
        <location evidence="1">Cell membrane</location>
        <topology evidence="1">Multi-pass membrane protein</topology>
    </subcellularLocation>
</comment>
<dbReference type="GO" id="GO:0050897">
    <property type="term" value="F:cobalt ion binding"/>
    <property type="evidence" value="ECO:0007669"/>
    <property type="project" value="TreeGrafter"/>
</dbReference>
<comment type="caution">
    <text evidence="5">The sequence shown here is derived from an EMBL/GenBank/DDBJ whole genome shotgun (WGS) entry which is preliminary data.</text>
</comment>
<dbReference type="GO" id="GO:0005886">
    <property type="term" value="C:plasma membrane"/>
    <property type="evidence" value="ECO:0007669"/>
    <property type="project" value="UniProtKB-SubCell"/>
</dbReference>
<sequence>MKTFALNKNLKWLDFLNPSKKETDELKKIYDFHPLILEELLRPSDRTKVERYNGYLFIVYHLPIYDQAKRSSRRAEIDLLATKSALITVHYEDLESIEQFERYLASDISVRQYQSTAELICRLLRMVNEFSQRELKHIEKKTNAVGEKLFKNQDRELFEEISYIKRDILGFFIITAPQRHILESLMQEGINFWGEKFRPYFMNLLGDFSRVNYLLENLRVSIESYSQTVSQILEFKTSEVVRRFSVLAFLTFPLLIYFTMTLNLEIFKSFTAHPPYYWLSAGFVLILIIVLAFIFRKKGWL</sequence>
<evidence type="ECO:0000256" key="3">
    <source>
        <dbReference type="ARBA" id="ARBA00022475"/>
    </source>
</evidence>
<keyword evidence="4" id="KW-0472">Membrane</keyword>
<organism evidence="5 6">
    <name type="scientific">Candidatus Jorgensenbacteria bacterium CG11_big_fil_rev_8_21_14_0_20_38_23</name>
    <dbReference type="NCBI Taxonomy" id="1974594"/>
    <lineage>
        <taxon>Bacteria</taxon>
        <taxon>Candidatus Joergenseniibacteriota</taxon>
    </lineage>
</organism>
<name>A0A2H0NEZ9_9BACT</name>
<feature type="transmembrane region" description="Helical" evidence="4">
    <location>
        <begin position="276"/>
        <end position="295"/>
    </location>
</feature>
<keyword evidence="4" id="KW-0812">Transmembrane</keyword>
<dbReference type="Proteomes" id="UP000228867">
    <property type="component" value="Unassembled WGS sequence"/>
</dbReference>
<dbReference type="GO" id="GO:0000287">
    <property type="term" value="F:magnesium ion binding"/>
    <property type="evidence" value="ECO:0007669"/>
    <property type="project" value="TreeGrafter"/>
</dbReference>
<evidence type="ECO:0000256" key="2">
    <source>
        <dbReference type="ARBA" id="ARBA00022448"/>
    </source>
</evidence>
<dbReference type="InterPro" id="IPR002523">
    <property type="entry name" value="MgTranspt_CorA/ZnTranspt_ZntB"/>
</dbReference>
<dbReference type="Gene3D" id="1.20.58.340">
    <property type="entry name" value="Magnesium transport protein CorA, transmembrane region"/>
    <property type="match status" value="1"/>
</dbReference>
<reference evidence="5 6" key="1">
    <citation type="submission" date="2017-09" db="EMBL/GenBank/DDBJ databases">
        <title>Depth-based differentiation of microbial function through sediment-hosted aquifers and enrichment of novel symbionts in the deep terrestrial subsurface.</title>
        <authorList>
            <person name="Probst A.J."/>
            <person name="Ladd B."/>
            <person name="Jarett J.K."/>
            <person name="Geller-Mcgrath D.E."/>
            <person name="Sieber C.M."/>
            <person name="Emerson J.B."/>
            <person name="Anantharaman K."/>
            <person name="Thomas B.C."/>
            <person name="Malmstrom R."/>
            <person name="Stieglmeier M."/>
            <person name="Klingl A."/>
            <person name="Woyke T."/>
            <person name="Ryan C.M."/>
            <person name="Banfield J.F."/>
        </authorList>
    </citation>
    <scope>NUCLEOTIDE SEQUENCE [LARGE SCALE GENOMIC DNA]</scope>
    <source>
        <strain evidence="5">CG11_big_fil_rev_8_21_14_0_20_38_23</strain>
    </source>
</reference>
<feature type="transmembrane region" description="Helical" evidence="4">
    <location>
        <begin position="244"/>
        <end position="264"/>
    </location>
</feature>
<keyword evidence="4" id="KW-1133">Transmembrane helix</keyword>
<dbReference type="Pfam" id="PF01544">
    <property type="entry name" value="CorA"/>
    <property type="match status" value="1"/>
</dbReference>
<evidence type="ECO:0008006" key="7">
    <source>
        <dbReference type="Google" id="ProtNLM"/>
    </source>
</evidence>
<dbReference type="AlphaFoldDB" id="A0A2H0NEZ9"/>
<dbReference type="PANTHER" id="PTHR46494:SF1">
    <property type="entry name" value="CORA FAMILY METAL ION TRANSPORTER (EUROFUNG)"/>
    <property type="match status" value="1"/>
</dbReference>
<gene>
    <name evidence="5" type="ORF">COV54_00965</name>
</gene>